<name>A0A833X048_PHYIN</name>
<evidence type="ECO:0008006" key="6">
    <source>
        <dbReference type="Google" id="ProtNLM"/>
    </source>
</evidence>
<feature type="chain" id="PRO_5032979123" description="Myosin-like protein" evidence="3">
    <location>
        <begin position="21"/>
        <end position="2253"/>
    </location>
</feature>
<keyword evidence="5" id="KW-1185">Reference proteome</keyword>
<proteinExistence type="predicted"/>
<feature type="coiled-coil region" evidence="1">
    <location>
        <begin position="2042"/>
        <end position="2174"/>
    </location>
</feature>
<dbReference type="Proteomes" id="UP000602510">
    <property type="component" value="Unassembled WGS sequence"/>
</dbReference>
<accession>A0A833X048</accession>
<evidence type="ECO:0000313" key="5">
    <source>
        <dbReference type="Proteomes" id="UP000602510"/>
    </source>
</evidence>
<evidence type="ECO:0000256" key="2">
    <source>
        <dbReference type="SAM" id="MobiDB-lite"/>
    </source>
</evidence>
<dbReference type="GO" id="GO:0005200">
    <property type="term" value="F:structural constituent of cytoskeleton"/>
    <property type="evidence" value="ECO:0007669"/>
    <property type="project" value="TreeGrafter"/>
</dbReference>
<reference evidence="4" key="1">
    <citation type="submission" date="2020-04" db="EMBL/GenBank/DDBJ databases">
        <title>Hybrid Assembly of Korean Phytophthora infestans isolates.</title>
        <authorList>
            <person name="Prokchorchik M."/>
            <person name="Lee Y."/>
            <person name="Seo J."/>
            <person name="Cho J.-H."/>
            <person name="Park Y.-E."/>
            <person name="Jang D.-C."/>
            <person name="Im J.-S."/>
            <person name="Choi J.-G."/>
            <person name="Park H.-J."/>
            <person name="Lee G.-B."/>
            <person name="Lee Y.-G."/>
            <person name="Hong S.-Y."/>
            <person name="Cho K."/>
            <person name="Sohn K.H."/>
        </authorList>
    </citation>
    <scope>NUCLEOTIDE SEQUENCE</scope>
    <source>
        <strain evidence="4">KR_1_A1</strain>
    </source>
</reference>
<dbReference type="GO" id="GO:0005856">
    <property type="term" value="C:cytoskeleton"/>
    <property type="evidence" value="ECO:0007669"/>
    <property type="project" value="TreeGrafter"/>
</dbReference>
<sequence length="2253" mass="256579">MRSLHAVGAALLLSTSLAIADVTNCWMIDGSASLVTALAAYSGSACAVDVTIPLVASSYAPNESIALLWGVQLDAKSSNAMDVPMPPDAMITLSSDNARSNVQIIFTYLRTCTSRRRCSPSILGDDTFTTAQSGNFSRSDATYFETLDEFSFTEEGNYTVAAVAVLGNADDESLLYYFQTFANIVVKEVRVDAVDYGSASTYCRVTAQNPLADSLISNALLASSDSSEIEVTVDTNNVVQASQTFDIVWTATMTRNSTKEIQLPSPLKVVSVLTDDGMKDSGYYTIASSIVKLCERDTGCDEYSSTFAASSADYSANFTSADTAMFAANNIVVPSSGWYSGFVQLTLAGADADSQRYDFVKYFEIFATEENMTQQVESETYVDDGSESYCWEVVADPREGNVDASSVVFLGNSTNCPYTLNMNVSTTTFTVETGALVSWTVAKQSSKTDGVTVNTTAVYDESTGQYVTLPQVNIYYCNTTECSPFSEKKTLAYSAQPMNFSERSGEALFATKISIPTEGTYALMALAVVPNGDGCDSTMTVTASSAAADTSDSSGSHVGLILGLTLGCAAVICLAVLGFVFIRRRQAEATQQKERRYSFFGFRPMSNTNELPTNSPHSAHGSDESGNFMYVKAQRSPMNVPRASSLSYDPYSRRSLNEGSGYSFTFSDPDRTYPSSNENTSQTQISTATPHAEDVAMNGESKHEEEDEMGDVVPSIPAGFSTPRRRQKKNNGGFEFSVTPEPSRRRLSTSRGRQSAVGLEESPARYSPSKVKAAVRSFADFLHFLEQEEHQQEHALMPVIIQRFAELGAVIESQKRHIDRWKGKELDLAIEEAQQNLELIRELGETIQKQELQIAEFTVEKQKWEEKYHLAAQEIETLKTQGTYQIQQLRSEVSMLRQAGVEVEKKLKDRDTSLATLKKSNDSFLSQLEQMQRDSSTVMQENTTLKQQTTHQSDEMRVLEQQIEELREHYEAVGNKASELEQDVAAWQKKFKEKSHQVSELENALNNGRQEMGQREGNFKELLAKNRKLQEHVDRMAQEHEKQLAEQHKYRGEVEAERQRLTQVLQQESTRFQNLRKEAGEARAQIEAQAMAAMKQREQQLLDEKARVEEELQLQFSKINEENIELRATVDNLKDINRRKSTEIGRLMATSQEAEQQIQSRMQEAQKMQQLTEEVARAKQQMETLSKTLAAKESAHDEAMKLQSAEFENQYNDFVSQVEGQFNEMTQENEQLRSDIEEAAKKLTMYEGQVTVGGEELNKWRSECEKLQHQLHEGARENESLKRELEHRLQELEQRHKENAELNARIEQFLSPDNERTREVELLQGERLRLEARNQELQRLMEETRADAEATMEEAHRVHDRSIEDNISHENTVRLLCEEKEALNRNLMTLSSEKSTVEAQIATTRNEIEHWKASVHQLESDKRGLELRLQEVMRQATDQIETQKHSAAMATEDGRTQLQKLTAQLVQRDAQMTEGHQQLRRMQEMVRSLEEKLRTQQYESESLQMKNDQLNGQLDALRNEKRGLEHVMRRHTSTLRDGLEEDLSQRLERLARDMERRVQEESEKTAQLQSVLDSKLDSQLQHSSEERTKLEQENARLQRELEMYAAELEKMDAELLQLQRERRSRSQTIATYEEDQRTRNNANDDFIRLDAVHSELKTTHEQFKQDLVAQLREKEKEVAELQDEMTELQSKLDQEKEMTRHLMDRSHADKQQHAKELSEAEEKQLNRAKEMEASMKELQHKLRANEQAAVDREHMRVKELEASVKRLERELQVSQQSMTGKEQSAMHEKLQREREHRALQTRYDTLDAENAANVHKMDTKVEEIEHLHGEIDQLHEEIERLNEEVRDNTAEMDNARNHLHVSEQLTMKLEELQDELAAREDEARRRDADLAAKEEKLQLARDVEEELKRQLRDNVRRNEDEAASLKQQNAKLREQLKRAAQAKLSVEDDAARETAMKNLEKAYDDSVQREQELTSQLAQLEDSKTSLLNQFRREMRKLNVEFGAQASKAEGIDDGAFLRGIMGVSALLRSYQDRETRQDALMRRKEKQINELKTRLDEVERSFRLQDDEKKRDELRAKEESLYHQVETMSEEVSKLKLENQELRENPSSPEDVCEWEEKCAKLKNHVRELKEANTTLKEKHFSKADMKALVKEVEKLTNEVLEKDSQLQALRNRETSRPANGSRGSRALLEEKVMVLNDHLTGLMTENMQLQHSVEQYAIQYGPLDGTPNGVIGNSGIRVPTRANGKPAVRSQ</sequence>
<feature type="region of interest" description="Disordered" evidence="2">
    <location>
        <begin position="1698"/>
        <end position="1728"/>
    </location>
</feature>
<gene>
    <name evidence="4" type="ORF">GN244_ATG03426</name>
</gene>
<organism evidence="4 5">
    <name type="scientific">Phytophthora infestans</name>
    <name type="common">Potato late blight agent</name>
    <name type="synonym">Botrytis infestans</name>
    <dbReference type="NCBI Taxonomy" id="4787"/>
    <lineage>
        <taxon>Eukaryota</taxon>
        <taxon>Sar</taxon>
        <taxon>Stramenopiles</taxon>
        <taxon>Oomycota</taxon>
        <taxon>Peronosporomycetes</taxon>
        <taxon>Peronosporales</taxon>
        <taxon>Peronosporaceae</taxon>
        <taxon>Phytophthora</taxon>
    </lineage>
</organism>
<protein>
    <recommendedName>
        <fullName evidence="6">Myosin-like protein</fullName>
    </recommendedName>
</protein>
<keyword evidence="1" id="KW-0175">Coiled coil</keyword>
<feature type="coiled-coil region" evidence="1">
    <location>
        <begin position="1817"/>
        <end position="1997"/>
    </location>
</feature>
<feature type="compositionally biased region" description="Polar residues" evidence="2">
    <location>
        <begin position="673"/>
        <end position="689"/>
    </location>
</feature>
<dbReference type="PANTHER" id="PTHR47357">
    <property type="entry name" value="COP1-INTERACTIVE PROTEIN 1"/>
    <property type="match status" value="1"/>
</dbReference>
<feature type="coiled-coil region" evidence="1">
    <location>
        <begin position="823"/>
        <end position="1435"/>
    </location>
</feature>
<keyword evidence="3" id="KW-0732">Signal</keyword>
<feature type="compositionally biased region" description="Polar residues" evidence="2">
    <location>
        <begin position="1565"/>
        <end position="1582"/>
    </location>
</feature>
<comment type="caution">
    <text evidence="4">The sequence shown here is derived from an EMBL/GenBank/DDBJ whole genome shotgun (WGS) entry which is preliminary data.</text>
</comment>
<feature type="region of interest" description="Disordered" evidence="2">
    <location>
        <begin position="1554"/>
        <end position="1592"/>
    </location>
</feature>
<evidence type="ECO:0000256" key="3">
    <source>
        <dbReference type="SAM" id="SignalP"/>
    </source>
</evidence>
<feature type="compositionally biased region" description="Basic and acidic residues" evidence="2">
    <location>
        <begin position="1554"/>
        <end position="1564"/>
    </location>
</feature>
<evidence type="ECO:0000256" key="1">
    <source>
        <dbReference type="SAM" id="Coils"/>
    </source>
</evidence>
<evidence type="ECO:0000313" key="4">
    <source>
        <dbReference type="EMBL" id="KAF4044151.1"/>
    </source>
</evidence>
<dbReference type="PANTHER" id="PTHR47357:SF1">
    <property type="entry name" value="SPINDLE POLE BODY COMPONENT 110"/>
    <property type="match status" value="1"/>
</dbReference>
<dbReference type="EMBL" id="WSZM01000075">
    <property type="protein sequence ID" value="KAF4044151.1"/>
    <property type="molecule type" value="Genomic_DNA"/>
</dbReference>
<feature type="signal peptide" evidence="3">
    <location>
        <begin position="1"/>
        <end position="20"/>
    </location>
</feature>
<feature type="compositionally biased region" description="Basic and acidic residues" evidence="2">
    <location>
        <begin position="1583"/>
        <end position="1592"/>
    </location>
</feature>
<feature type="region of interest" description="Disordered" evidence="2">
    <location>
        <begin position="662"/>
        <end position="766"/>
    </location>
</feature>